<protein>
    <submittedName>
        <fullName evidence="4">Serine O-acetyltransferase</fullName>
        <ecNumber evidence="4">2.3.1.30</ecNumber>
    </submittedName>
</protein>
<dbReference type="STRING" id="756272.Plabr_1290"/>
<evidence type="ECO:0000256" key="3">
    <source>
        <dbReference type="ARBA" id="ARBA00023315"/>
    </source>
</evidence>
<proteinExistence type="predicted"/>
<accession>F0SMT3</accession>
<dbReference type="RefSeq" id="WP_013627634.1">
    <property type="nucleotide sequence ID" value="NC_015174.1"/>
</dbReference>
<dbReference type="InterPro" id="IPR011004">
    <property type="entry name" value="Trimer_LpxA-like_sf"/>
</dbReference>
<dbReference type="eggNOG" id="COG1045">
    <property type="taxonomic scope" value="Bacteria"/>
</dbReference>
<evidence type="ECO:0000313" key="5">
    <source>
        <dbReference type="Proteomes" id="UP000006860"/>
    </source>
</evidence>
<dbReference type="Gene3D" id="2.160.10.10">
    <property type="entry name" value="Hexapeptide repeat proteins"/>
    <property type="match status" value="1"/>
</dbReference>
<evidence type="ECO:0000256" key="1">
    <source>
        <dbReference type="ARBA" id="ARBA00022605"/>
    </source>
</evidence>
<dbReference type="InterPro" id="IPR053376">
    <property type="entry name" value="Serine_acetyltransferase"/>
</dbReference>
<dbReference type="KEGG" id="pbs:Plabr_1290"/>
<dbReference type="NCBIfam" id="NF041874">
    <property type="entry name" value="EPS_EpsC"/>
    <property type="match status" value="1"/>
</dbReference>
<dbReference type="EC" id="2.3.1.30" evidence="4"/>
<evidence type="ECO:0000256" key="2">
    <source>
        <dbReference type="ARBA" id="ARBA00022679"/>
    </source>
</evidence>
<dbReference type="EMBL" id="CP002546">
    <property type="protein sequence ID" value="ADY58902.1"/>
    <property type="molecule type" value="Genomic_DNA"/>
</dbReference>
<reference evidence="5" key="1">
    <citation type="submission" date="2011-02" db="EMBL/GenBank/DDBJ databases">
        <title>The complete genome of Planctomyces brasiliensis DSM 5305.</title>
        <authorList>
            <person name="Lucas S."/>
            <person name="Copeland A."/>
            <person name="Lapidus A."/>
            <person name="Bruce D."/>
            <person name="Goodwin L."/>
            <person name="Pitluck S."/>
            <person name="Kyrpides N."/>
            <person name="Mavromatis K."/>
            <person name="Pagani I."/>
            <person name="Ivanova N."/>
            <person name="Ovchinnikova G."/>
            <person name="Lu M."/>
            <person name="Detter J.C."/>
            <person name="Han C."/>
            <person name="Land M."/>
            <person name="Hauser L."/>
            <person name="Markowitz V."/>
            <person name="Cheng J.-F."/>
            <person name="Hugenholtz P."/>
            <person name="Woyke T."/>
            <person name="Wu D."/>
            <person name="Tindall B."/>
            <person name="Pomrenke H.G."/>
            <person name="Brambilla E."/>
            <person name="Klenk H.-P."/>
            <person name="Eisen J.A."/>
        </authorList>
    </citation>
    <scope>NUCLEOTIDE SEQUENCE [LARGE SCALE GENOMIC DNA]</scope>
    <source>
        <strain evidence="5">ATCC 49424 / DSM 5305 / JCM 21570 / NBRC 103401 / IFAM 1448</strain>
    </source>
</reference>
<keyword evidence="2 4" id="KW-0808">Transferase</keyword>
<keyword evidence="5" id="KW-1185">Reference proteome</keyword>
<keyword evidence="3 4" id="KW-0012">Acyltransferase</keyword>
<dbReference type="Gene3D" id="1.10.3130.10">
    <property type="entry name" value="serine acetyltransferase, domain 1"/>
    <property type="match status" value="1"/>
</dbReference>
<dbReference type="GO" id="GO:0008652">
    <property type="term" value="P:amino acid biosynthetic process"/>
    <property type="evidence" value="ECO:0007669"/>
    <property type="project" value="UniProtKB-KW"/>
</dbReference>
<dbReference type="AlphaFoldDB" id="F0SMT3"/>
<keyword evidence="1" id="KW-0028">Amino-acid biosynthesis</keyword>
<evidence type="ECO:0000313" key="4">
    <source>
        <dbReference type="EMBL" id="ADY58902.1"/>
    </source>
</evidence>
<dbReference type="SUPFAM" id="SSF51161">
    <property type="entry name" value="Trimeric LpxA-like enzymes"/>
    <property type="match status" value="1"/>
</dbReference>
<dbReference type="Proteomes" id="UP000006860">
    <property type="component" value="Chromosome"/>
</dbReference>
<dbReference type="CDD" id="cd03354">
    <property type="entry name" value="LbH_SAT"/>
    <property type="match status" value="1"/>
</dbReference>
<name>F0SMT3_RUBBR</name>
<dbReference type="InterPro" id="IPR042122">
    <property type="entry name" value="Ser_AcTrfase_N_sf"/>
</dbReference>
<organism evidence="4 5">
    <name type="scientific">Rubinisphaera brasiliensis (strain ATCC 49424 / DSM 5305 / JCM 21570 / IAM 15109 / NBRC 103401 / IFAM 1448)</name>
    <name type="common">Planctomyces brasiliensis</name>
    <dbReference type="NCBI Taxonomy" id="756272"/>
    <lineage>
        <taxon>Bacteria</taxon>
        <taxon>Pseudomonadati</taxon>
        <taxon>Planctomycetota</taxon>
        <taxon>Planctomycetia</taxon>
        <taxon>Planctomycetales</taxon>
        <taxon>Planctomycetaceae</taxon>
        <taxon>Rubinisphaera</taxon>
    </lineage>
</organism>
<dbReference type="OrthoDB" id="9801456at2"/>
<gene>
    <name evidence="4" type="ordered locus">Plabr_1290</name>
</gene>
<dbReference type="PANTHER" id="PTHR42811">
    <property type="entry name" value="SERINE ACETYLTRANSFERASE"/>
    <property type="match status" value="1"/>
</dbReference>
<dbReference type="HOGENOM" id="CLU_051638_1_1_0"/>
<dbReference type="InterPro" id="IPR045304">
    <property type="entry name" value="LbH_SAT"/>
</dbReference>
<dbReference type="GO" id="GO:0009001">
    <property type="term" value="F:serine O-acetyltransferase activity"/>
    <property type="evidence" value="ECO:0007669"/>
    <property type="project" value="UniProtKB-EC"/>
</dbReference>
<sequence>MASDFRRKDILPDITDQIVASYHEIGSINHLGHCPLPNYTEVVDLIDDLVEILYPGYRRRQNLHFGNVMYHVGDLLDSLHDRLTTQICRALRHEFTTRTDTQCESLVAHDFEAEAQDITIEFLKSLPSIRNILAKDVQAAFDGDPAAGNLDEIIFSYPGLQAITVHRLAHELYRRSVPFIPRMMAERSHSLTGIDIHPGATIGHSFFIDHGTGVVIGETCEIHPHVKIYQGVTLGALSFPKDGEGKLIRGQKRHPTIGEGVVIYANATILGGDTVIGANSVVGASVSINKSIPPATIVTIEKPSLRFREAS</sequence>